<dbReference type="PANTHER" id="PTHR33886">
    <property type="entry name" value="UNSATURATED RHAMNOGALACTURONAN HYDROLASE (EUROFUNG)"/>
    <property type="match status" value="1"/>
</dbReference>
<proteinExistence type="predicted"/>
<evidence type="ECO:0000313" key="3">
    <source>
        <dbReference type="EMBL" id="WNH10368.1"/>
    </source>
</evidence>
<name>A0ABY9XWZ5_9FLAO</name>
<accession>A0ABY9XWZ5</accession>
<dbReference type="InterPro" id="IPR008928">
    <property type="entry name" value="6-hairpin_glycosidase_sf"/>
</dbReference>
<dbReference type="InterPro" id="IPR052043">
    <property type="entry name" value="PolySaccharide_Degr_Enz"/>
</dbReference>
<reference evidence="3 4" key="1">
    <citation type="submission" date="2023-09" db="EMBL/GenBank/DDBJ databases">
        <title>Thalassobella suaedae gen. nov., sp. nov., a marine bacterium of the family Flavobacteriaceae isolated from a halophyte Suaeda japonica.</title>
        <authorList>
            <person name="Lee S.Y."/>
            <person name="Hwang C.Y."/>
        </authorList>
    </citation>
    <scope>NUCLEOTIDE SEQUENCE [LARGE SCALE GENOMIC DNA]</scope>
    <source>
        <strain evidence="3 4">HL-DH14</strain>
    </source>
</reference>
<keyword evidence="1 3" id="KW-0378">Hydrolase</keyword>
<feature type="signal peptide" evidence="2">
    <location>
        <begin position="1"/>
        <end position="22"/>
    </location>
</feature>
<protein>
    <submittedName>
        <fullName evidence="3">Glycoside hydrolase family 88 protein</fullName>
    </submittedName>
</protein>
<dbReference type="InterPro" id="IPR012341">
    <property type="entry name" value="6hp_glycosidase-like_sf"/>
</dbReference>
<gene>
    <name evidence="3" type="ORF">RHP51_06800</name>
</gene>
<dbReference type="Gene3D" id="1.50.10.10">
    <property type="match status" value="1"/>
</dbReference>
<dbReference type="Pfam" id="PF07470">
    <property type="entry name" value="Glyco_hydro_88"/>
    <property type="match status" value="1"/>
</dbReference>
<keyword evidence="2" id="KW-0732">Signal</keyword>
<dbReference type="EMBL" id="CP134537">
    <property type="protein sequence ID" value="WNH10368.1"/>
    <property type="molecule type" value="Genomic_DNA"/>
</dbReference>
<sequence>MNKSIYSLLVLFITLSSVVINAQENETGRIPEYEIPYAYPSEEGIKAVLNRIKIYYESTSPQTIIDEKTGEEITDFSKFNPNAVPSRGFSSEWSYTHGVVLSAFSYIEDVTGDKTFFSDNVKFYDYVLKYLPYFKKNKDKIEKEKIGNWGRILNFHALDDCGSITAAMIKTYLKTKNDDYLELINQTADHISNNQFRLEDGTLARNRPQYKSVWADDMYMSVPFLTNMGVLTGDNKYFDDAVKQVLQMAKRLYIPEKELFDHGWNVTSGDYDPRFYWGRANGWVLMSMVRIT</sequence>
<dbReference type="PANTHER" id="PTHR33886:SF8">
    <property type="entry name" value="UNSATURATED RHAMNOGALACTURONAN HYDROLASE (EUROFUNG)"/>
    <property type="match status" value="1"/>
</dbReference>
<evidence type="ECO:0000313" key="4">
    <source>
        <dbReference type="Proteomes" id="UP001302806"/>
    </source>
</evidence>
<evidence type="ECO:0000256" key="1">
    <source>
        <dbReference type="ARBA" id="ARBA00022801"/>
    </source>
</evidence>
<dbReference type="Proteomes" id="UP001302806">
    <property type="component" value="Chromosome"/>
</dbReference>
<organism evidence="3 4">
    <name type="scientific">Thalassobellus suaedae</name>
    <dbReference type="NCBI Taxonomy" id="3074124"/>
    <lineage>
        <taxon>Bacteria</taxon>
        <taxon>Pseudomonadati</taxon>
        <taxon>Bacteroidota</taxon>
        <taxon>Flavobacteriia</taxon>
        <taxon>Flavobacteriales</taxon>
        <taxon>Flavobacteriaceae</taxon>
        <taxon>Thalassobellus</taxon>
    </lineage>
</organism>
<dbReference type="GO" id="GO:0016787">
    <property type="term" value="F:hydrolase activity"/>
    <property type="evidence" value="ECO:0007669"/>
    <property type="project" value="UniProtKB-KW"/>
</dbReference>
<feature type="chain" id="PRO_5045662904" evidence="2">
    <location>
        <begin position="23"/>
        <end position="292"/>
    </location>
</feature>
<evidence type="ECO:0000256" key="2">
    <source>
        <dbReference type="SAM" id="SignalP"/>
    </source>
</evidence>
<dbReference type="InterPro" id="IPR010905">
    <property type="entry name" value="Glyco_hydro_88"/>
</dbReference>
<dbReference type="SUPFAM" id="SSF48208">
    <property type="entry name" value="Six-hairpin glycosidases"/>
    <property type="match status" value="1"/>
</dbReference>
<dbReference type="RefSeq" id="WP_415866652.1">
    <property type="nucleotide sequence ID" value="NZ_CP134537.1"/>
</dbReference>